<dbReference type="Proteomes" id="UP000199073">
    <property type="component" value="Unassembled WGS sequence"/>
</dbReference>
<dbReference type="EMBL" id="FNJI01000001">
    <property type="protein sequence ID" value="SDO37757.1"/>
    <property type="molecule type" value="Genomic_DNA"/>
</dbReference>
<name>A0A1H0J1Z0_9BACT</name>
<feature type="compositionally biased region" description="Basic and acidic residues" evidence="1">
    <location>
        <begin position="82"/>
        <end position="96"/>
    </location>
</feature>
<evidence type="ECO:0000313" key="3">
    <source>
        <dbReference type="Proteomes" id="UP000199073"/>
    </source>
</evidence>
<dbReference type="RefSeq" id="WP_092218705.1">
    <property type="nucleotide sequence ID" value="NZ_FNJI01000001.1"/>
</dbReference>
<feature type="region of interest" description="Disordered" evidence="1">
    <location>
        <begin position="82"/>
        <end position="147"/>
    </location>
</feature>
<organism evidence="2 3">
    <name type="scientific">Desulforhopalus singaporensis</name>
    <dbReference type="NCBI Taxonomy" id="91360"/>
    <lineage>
        <taxon>Bacteria</taxon>
        <taxon>Pseudomonadati</taxon>
        <taxon>Thermodesulfobacteriota</taxon>
        <taxon>Desulfobulbia</taxon>
        <taxon>Desulfobulbales</taxon>
        <taxon>Desulfocapsaceae</taxon>
        <taxon>Desulforhopalus</taxon>
    </lineage>
</organism>
<sequence length="214" mass="22925">MVNRDCYSRLLKYQKTASDNAFDLLEVMQDNSGKLLENTLEKCPWLPKFGKDGCLYWSKGLQQTTSSVRSLFDRGYSEAEKLFPGTEKSKDEEVKTSPKKNNPAKPGVNSKKKSGRAKTGQAKVSAGSKKTAVGSSKAEPDRKKTGISVKKINEADSAAVETKNKEQKIKETPAVNNAAGTIVAVAADKKTASEAAGVLAGGAEKIQKPVAGDK</sequence>
<evidence type="ECO:0000256" key="1">
    <source>
        <dbReference type="SAM" id="MobiDB-lite"/>
    </source>
</evidence>
<gene>
    <name evidence="2" type="ORF">SAMN05660330_00117</name>
</gene>
<accession>A0A1H0J1Z0</accession>
<keyword evidence="3" id="KW-1185">Reference proteome</keyword>
<proteinExistence type="predicted"/>
<dbReference type="AlphaFoldDB" id="A0A1H0J1Z0"/>
<protein>
    <submittedName>
        <fullName evidence="2">Uncharacterized protein</fullName>
    </submittedName>
</protein>
<dbReference type="OrthoDB" id="5421915at2"/>
<dbReference type="STRING" id="91360.SAMN05660330_00117"/>
<evidence type="ECO:0000313" key="2">
    <source>
        <dbReference type="EMBL" id="SDO37757.1"/>
    </source>
</evidence>
<reference evidence="2 3" key="1">
    <citation type="submission" date="2016-10" db="EMBL/GenBank/DDBJ databases">
        <authorList>
            <person name="de Groot N.N."/>
        </authorList>
    </citation>
    <scope>NUCLEOTIDE SEQUENCE [LARGE SCALE GENOMIC DNA]</scope>
    <source>
        <strain evidence="2 3">DSM 12130</strain>
    </source>
</reference>